<dbReference type="KEGG" id="bvy:NCTC9239_02345"/>
<organism evidence="9 10">
    <name type="scientific">Brevundimonas vancanneytii</name>
    <dbReference type="NCBI Taxonomy" id="1325724"/>
    <lineage>
        <taxon>Bacteria</taxon>
        <taxon>Pseudomonadati</taxon>
        <taxon>Pseudomonadota</taxon>
        <taxon>Alphaproteobacteria</taxon>
        <taxon>Caulobacterales</taxon>
        <taxon>Caulobacteraceae</taxon>
        <taxon>Brevundimonas</taxon>
    </lineage>
</organism>
<dbReference type="InterPro" id="IPR006091">
    <property type="entry name" value="Acyl-CoA_Oxase/DH_mid-dom"/>
</dbReference>
<evidence type="ECO:0000256" key="4">
    <source>
        <dbReference type="ARBA" id="ARBA00022827"/>
    </source>
</evidence>
<evidence type="ECO:0000256" key="1">
    <source>
        <dbReference type="ARBA" id="ARBA00001974"/>
    </source>
</evidence>
<dbReference type="PIRSF" id="PIRSF016578">
    <property type="entry name" value="HsaA"/>
    <property type="match status" value="1"/>
</dbReference>
<dbReference type="InterPro" id="IPR037069">
    <property type="entry name" value="AcylCoA_DH/ox_N_sf"/>
</dbReference>
<evidence type="ECO:0000259" key="8">
    <source>
        <dbReference type="Pfam" id="PF02771"/>
    </source>
</evidence>
<feature type="domain" description="Acyl-CoA dehydrogenase/oxidase C-terminal" evidence="6">
    <location>
        <begin position="234"/>
        <end position="381"/>
    </location>
</feature>
<dbReference type="InterPro" id="IPR013786">
    <property type="entry name" value="AcylCoA_DH/ox_N"/>
</dbReference>
<dbReference type="EMBL" id="LR588407">
    <property type="protein sequence ID" value="VTO17206.1"/>
    <property type="molecule type" value="Genomic_DNA"/>
</dbReference>
<evidence type="ECO:0000256" key="5">
    <source>
        <dbReference type="RuleBase" id="RU362125"/>
    </source>
</evidence>
<evidence type="ECO:0000259" key="7">
    <source>
        <dbReference type="Pfam" id="PF02770"/>
    </source>
</evidence>
<dbReference type="RefSeq" id="WP_134582103.1">
    <property type="nucleotide sequence ID" value="NZ_LR588407.1"/>
</dbReference>
<dbReference type="EC" id="1.3.8.1" evidence="9"/>
<dbReference type="Proteomes" id="UP000309952">
    <property type="component" value="Chromosome"/>
</dbReference>
<proteinExistence type="inferred from homology"/>
<dbReference type="InterPro" id="IPR046373">
    <property type="entry name" value="Acyl-CoA_Oxase/DH_mid-dom_sf"/>
</dbReference>
<protein>
    <submittedName>
        <fullName evidence="9">Acyl-CoA dehydrogenase, short-chain specific</fullName>
        <ecNumber evidence="9">1.3.8.1</ecNumber>
    </submittedName>
</protein>
<evidence type="ECO:0000256" key="2">
    <source>
        <dbReference type="ARBA" id="ARBA00009347"/>
    </source>
</evidence>
<comment type="cofactor">
    <cofactor evidence="1 5">
        <name>FAD</name>
        <dbReference type="ChEBI" id="CHEBI:57692"/>
    </cofactor>
</comment>
<sequence length="388" mass="42259">MASELLSDEVLMLRDSLRRLLDDIAPPETIAKWDREDRLPPELILGLAELGVCGLAVDEEHGGLGVDVPALLMVVEELARRSMALAGLYVMCVSYAGLNLGELGSADQKARLLPRVAEGRLLFALGLSEPDVGADLTAVATRAERSGDKIIVNGVKRWCSGAEFADYIYALVRSGPQEDRHRNLSFLIVPRDAAGVSMTTTETMGVRGVPTNDVVFENVEVSVRDVMGEEAGWNQGWSQLAGPTLEVEKLQPSAMAMGLGEAMVEEAWLYSQERSQFGKRICGHQAVRHTLADVQTRLRACRLMLDHAAGLVKRGEPSAVQTSMTKLFIAETVRGIALDCQTVMGAYGYAQGFAMERYVRDALVLPIFGGSSTIQRSNIANLMRLPRE</sequence>
<dbReference type="AlphaFoldDB" id="A0A4P1KCQ7"/>
<accession>A0A4P1KCQ7</accession>
<dbReference type="Gene3D" id="1.10.540.10">
    <property type="entry name" value="Acyl-CoA dehydrogenase/oxidase, N-terminal domain"/>
    <property type="match status" value="1"/>
</dbReference>
<dbReference type="GO" id="GO:0016937">
    <property type="term" value="F:short-chain fatty acyl-CoA dehydrogenase activity"/>
    <property type="evidence" value="ECO:0007669"/>
    <property type="project" value="UniProtKB-EC"/>
</dbReference>
<dbReference type="Gene3D" id="1.20.140.10">
    <property type="entry name" value="Butyryl-CoA Dehydrogenase, subunit A, domain 3"/>
    <property type="match status" value="1"/>
</dbReference>
<dbReference type="InterPro" id="IPR009075">
    <property type="entry name" value="AcylCo_DH/oxidase_C"/>
</dbReference>
<evidence type="ECO:0000313" key="10">
    <source>
        <dbReference type="Proteomes" id="UP000309952"/>
    </source>
</evidence>
<keyword evidence="3 5" id="KW-0285">Flavoprotein</keyword>
<dbReference type="Gene3D" id="2.40.110.10">
    <property type="entry name" value="Butyryl-CoA Dehydrogenase, subunit A, domain 2"/>
    <property type="match status" value="1"/>
</dbReference>
<dbReference type="PANTHER" id="PTHR43884:SF12">
    <property type="entry name" value="ISOVALERYL-COA DEHYDROGENASE, MITOCHONDRIAL-RELATED"/>
    <property type="match status" value="1"/>
</dbReference>
<gene>
    <name evidence="9" type="ORF">NCTC9239_02345</name>
</gene>
<feature type="domain" description="Acyl-CoA dehydrogenase/oxidase N-terminal" evidence="8">
    <location>
        <begin position="7"/>
        <end position="119"/>
    </location>
</feature>
<dbReference type="GO" id="GO:0050660">
    <property type="term" value="F:flavin adenine dinucleotide binding"/>
    <property type="evidence" value="ECO:0007669"/>
    <property type="project" value="InterPro"/>
</dbReference>
<keyword evidence="10" id="KW-1185">Reference proteome</keyword>
<dbReference type="SUPFAM" id="SSF47203">
    <property type="entry name" value="Acyl-CoA dehydrogenase C-terminal domain-like"/>
    <property type="match status" value="1"/>
</dbReference>
<keyword evidence="5 9" id="KW-0560">Oxidoreductase</keyword>
<dbReference type="SUPFAM" id="SSF56645">
    <property type="entry name" value="Acyl-CoA dehydrogenase NM domain-like"/>
    <property type="match status" value="1"/>
</dbReference>
<dbReference type="InterPro" id="IPR036250">
    <property type="entry name" value="AcylCo_DH-like_C"/>
</dbReference>
<comment type="similarity">
    <text evidence="2 5">Belongs to the acyl-CoA dehydrogenase family.</text>
</comment>
<dbReference type="PANTHER" id="PTHR43884">
    <property type="entry name" value="ACYL-COA DEHYDROGENASE"/>
    <property type="match status" value="1"/>
</dbReference>
<dbReference type="InterPro" id="IPR009100">
    <property type="entry name" value="AcylCoA_DH/oxidase_NM_dom_sf"/>
</dbReference>
<dbReference type="Pfam" id="PF02770">
    <property type="entry name" value="Acyl-CoA_dh_M"/>
    <property type="match status" value="1"/>
</dbReference>
<feature type="domain" description="Acyl-CoA oxidase/dehydrogenase middle" evidence="7">
    <location>
        <begin position="124"/>
        <end position="219"/>
    </location>
</feature>
<evidence type="ECO:0000259" key="6">
    <source>
        <dbReference type="Pfam" id="PF00441"/>
    </source>
</evidence>
<dbReference type="Pfam" id="PF02771">
    <property type="entry name" value="Acyl-CoA_dh_N"/>
    <property type="match status" value="1"/>
</dbReference>
<dbReference type="Pfam" id="PF00441">
    <property type="entry name" value="Acyl-CoA_dh_1"/>
    <property type="match status" value="1"/>
</dbReference>
<evidence type="ECO:0000313" key="9">
    <source>
        <dbReference type="EMBL" id="VTO17206.1"/>
    </source>
</evidence>
<evidence type="ECO:0000256" key="3">
    <source>
        <dbReference type="ARBA" id="ARBA00022630"/>
    </source>
</evidence>
<reference evidence="9 10" key="1">
    <citation type="submission" date="2019-04" db="EMBL/GenBank/DDBJ databases">
        <authorList>
            <consortium name="Pathogen Informatics"/>
        </authorList>
    </citation>
    <scope>NUCLEOTIDE SEQUENCE [LARGE SCALE GENOMIC DNA]</scope>
    <source>
        <strain evidence="9 10">NCTC9239</strain>
    </source>
</reference>
<name>A0A4P1KCQ7_9CAUL</name>
<keyword evidence="4 5" id="KW-0274">FAD</keyword>